<dbReference type="GO" id="GO:0003700">
    <property type="term" value="F:DNA-binding transcription factor activity"/>
    <property type="evidence" value="ECO:0007669"/>
    <property type="project" value="TreeGrafter"/>
</dbReference>
<evidence type="ECO:0000313" key="5">
    <source>
        <dbReference type="Proteomes" id="UP000663846"/>
    </source>
</evidence>
<dbReference type="InterPro" id="IPR021858">
    <property type="entry name" value="Fun_TF"/>
</dbReference>
<feature type="region of interest" description="Disordered" evidence="3">
    <location>
        <begin position="91"/>
        <end position="114"/>
    </location>
</feature>
<dbReference type="PANTHER" id="PTHR37534">
    <property type="entry name" value="TRANSCRIPTIONAL ACTIVATOR PROTEIN UGA3"/>
    <property type="match status" value="1"/>
</dbReference>
<dbReference type="GO" id="GO:0005634">
    <property type="term" value="C:nucleus"/>
    <property type="evidence" value="ECO:0007669"/>
    <property type="project" value="UniProtKB-SubCell"/>
</dbReference>
<reference evidence="4" key="1">
    <citation type="submission" date="2021-01" db="EMBL/GenBank/DDBJ databases">
        <authorList>
            <person name="Kaushik A."/>
        </authorList>
    </citation>
    <scope>NUCLEOTIDE SEQUENCE</scope>
    <source>
        <strain evidence="4">AG1-1C</strain>
    </source>
</reference>
<dbReference type="GO" id="GO:0000976">
    <property type="term" value="F:transcription cis-regulatory region binding"/>
    <property type="evidence" value="ECO:0007669"/>
    <property type="project" value="TreeGrafter"/>
</dbReference>
<keyword evidence="2" id="KW-0539">Nucleus</keyword>
<evidence type="ECO:0000256" key="3">
    <source>
        <dbReference type="SAM" id="MobiDB-lite"/>
    </source>
</evidence>
<feature type="region of interest" description="Disordered" evidence="3">
    <location>
        <begin position="1"/>
        <end position="24"/>
    </location>
</feature>
<accession>A0A8H3AY79</accession>
<comment type="subcellular location">
    <subcellularLocation>
        <location evidence="1">Nucleus</location>
    </subcellularLocation>
</comment>
<dbReference type="EMBL" id="CAJMWS010000424">
    <property type="protein sequence ID" value="CAE6443264.1"/>
    <property type="molecule type" value="Genomic_DNA"/>
</dbReference>
<dbReference type="Pfam" id="PF11951">
    <property type="entry name" value="Fungal_trans_2"/>
    <property type="match status" value="1"/>
</dbReference>
<feature type="compositionally biased region" description="Polar residues" evidence="3">
    <location>
        <begin position="100"/>
        <end position="114"/>
    </location>
</feature>
<sequence>MQHSFTSSPNRITNKSPKDPRNINLNELSGELVLDAPAPNATSRSVEDSSTGFTNDIRGYAFISPWWSDYLDIAQNAHPYQHRASASMPTFSEEFHGPSLKTSTRPSEDGSGSLSPVIAQLEAGLDNISASSLVSDNFGSHGILTRDSPSESVKRASPTTITMIDLDDEDDPEDTANIRQGLLEGLVLDREVDSNMVPYLMHGYAAWMSLFLFEPARTLPEVRVQAHLWIRYETQQAILLSKIGLALCESTDCDLMDLNNWGKKILGDVTRARESGAEGPEAMKAIKHSHKYISDLKLIDSLASVLHVMELHAPVFRRACPESGNDLVNLPRALTSNVNIQYYVTMDVLQSVLTHRPMYFRYNLDFPSPRVEKLLNSDDGPGFKMMWLYGVPDRLIVVFARMNILLEDFDDHINPEIIQEVDEEVAACAPVSWSGARMSATRALARITAHEVWRLAAYVYLYMGLCGLDSYDAQVVKVQKAFMRVLKGVKPSRHPDSFLVIPMFILGMATNTLDRPILLVRFEGITECSRPGTMGSDIMRMLNIVWTLAAERPIRWSDLRPACREVVGM</sequence>
<protein>
    <submittedName>
        <fullName evidence="4">Uncharacterized protein</fullName>
    </submittedName>
</protein>
<name>A0A8H3AY79_9AGAM</name>
<evidence type="ECO:0000313" key="4">
    <source>
        <dbReference type="EMBL" id="CAE6443264.1"/>
    </source>
</evidence>
<dbReference type="Proteomes" id="UP000663846">
    <property type="component" value="Unassembled WGS sequence"/>
</dbReference>
<feature type="compositionally biased region" description="Polar residues" evidence="3">
    <location>
        <begin position="1"/>
        <end position="15"/>
    </location>
</feature>
<organism evidence="4 5">
    <name type="scientific">Rhizoctonia solani</name>
    <dbReference type="NCBI Taxonomy" id="456999"/>
    <lineage>
        <taxon>Eukaryota</taxon>
        <taxon>Fungi</taxon>
        <taxon>Dikarya</taxon>
        <taxon>Basidiomycota</taxon>
        <taxon>Agaricomycotina</taxon>
        <taxon>Agaricomycetes</taxon>
        <taxon>Cantharellales</taxon>
        <taxon>Ceratobasidiaceae</taxon>
        <taxon>Rhizoctonia</taxon>
    </lineage>
</organism>
<dbReference type="AlphaFoldDB" id="A0A8H3AY79"/>
<comment type="caution">
    <text evidence="4">The sequence shown here is derived from an EMBL/GenBank/DDBJ whole genome shotgun (WGS) entry which is preliminary data.</text>
</comment>
<gene>
    <name evidence="4" type="ORF">RDB_LOCUS133686</name>
</gene>
<dbReference type="GO" id="GO:0045944">
    <property type="term" value="P:positive regulation of transcription by RNA polymerase II"/>
    <property type="evidence" value="ECO:0007669"/>
    <property type="project" value="TreeGrafter"/>
</dbReference>
<evidence type="ECO:0000256" key="1">
    <source>
        <dbReference type="ARBA" id="ARBA00004123"/>
    </source>
</evidence>
<dbReference type="PANTHER" id="PTHR37534:SF7">
    <property type="entry name" value="TRANSCRIPTIONAL ACTIVATOR PROTEIN UGA3"/>
    <property type="match status" value="1"/>
</dbReference>
<proteinExistence type="predicted"/>
<evidence type="ECO:0000256" key="2">
    <source>
        <dbReference type="ARBA" id="ARBA00023242"/>
    </source>
</evidence>